<proteinExistence type="predicted"/>
<sequence length="208" mass="23244">MGAAWPGTGDLPPATALEAGDSPDARRPAPRAFARRPHRSSTFPRTKETRLAPGEQVAFNTTILDWMREREAERWGRTRPFAGGFIRLALSHQLKYPFHSQKRGAGRKPVRAVKEELVPADLAMYPIPYQYPGKRGKAFWIGSLGPERRPPVPPPTSGFLPSPPRPPRARGLFSFRNVALSGFEESPGNPLIVGKYRRCLQMQAYLFT</sequence>
<dbReference type="Proteomes" id="UP001162501">
    <property type="component" value="Chromosome 12"/>
</dbReference>
<accession>A0ACB0DYR3</accession>
<organism evidence="1 2">
    <name type="scientific">Rangifer tarandus platyrhynchus</name>
    <name type="common">Svalbard reindeer</name>
    <dbReference type="NCBI Taxonomy" id="3082113"/>
    <lineage>
        <taxon>Eukaryota</taxon>
        <taxon>Metazoa</taxon>
        <taxon>Chordata</taxon>
        <taxon>Craniata</taxon>
        <taxon>Vertebrata</taxon>
        <taxon>Euteleostomi</taxon>
        <taxon>Mammalia</taxon>
        <taxon>Eutheria</taxon>
        <taxon>Laurasiatheria</taxon>
        <taxon>Artiodactyla</taxon>
        <taxon>Ruminantia</taxon>
        <taxon>Pecora</taxon>
        <taxon>Cervidae</taxon>
        <taxon>Odocoileinae</taxon>
        <taxon>Rangifer</taxon>
    </lineage>
</organism>
<evidence type="ECO:0000313" key="1">
    <source>
        <dbReference type="EMBL" id="CAI9693473.1"/>
    </source>
</evidence>
<evidence type="ECO:0000313" key="2">
    <source>
        <dbReference type="Proteomes" id="UP001162501"/>
    </source>
</evidence>
<dbReference type="EMBL" id="OX596096">
    <property type="protein sequence ID" value="CAI9693473.1"/>
    <property type="molecule type" value="Genomic_DNA"/>
</dbReference>
<protein>
    <submittedName>
        <fullName evidence="1">Uncharacterized protein</fullName>
    </submittedName>
</protein>
<gene>
    <name evidence="1" type="ORF">MRATA1EN3_LOCUS4686</name>
</gene>
<reference evidence="1" key="1">
    <citation type="submission" date="2023-05" db="EMBL/GenBank/DDBJ databases">
        <authorList>
            <consortium name="ELIXIR-Norway"/>
        </authorList>
    </citation>
    <scope>NUCLEOTIDE SEQUENCE</scope>
</reference>
<name>A0ACB0DYR3_RANTA</name>